<dbReference type="Proteomes" id="UP000288929">
    <property type="component" value="Chromosome"/>
</dbReference>
<dbReference type="KEGG" id="cpeg:CPELA_07205"/>
<gene>
    <name evidence="1" type="ORF">CPELA_07205</name>
</gene>
<keyword evidence="2" id="KW-1185">Reference proteome</keyword>
<protein>
    <submittedName>
        <fullName evidence="1">Uncharacterized protein</fullName>
    </submittedName>
</protein>
<evidence type="ECO:0000313" key="2">
    <source>
        <dbReference type="Proteomes" id="UP000288929"/>
    </source>
</evidence>
<accession>A0A410W9R6</accession>
<sequence length="145" mass="16487">MSDYSFARNLEQRQRRRDGANTRSWVTIGLLATVVFLMAVRSWPLWSQFLVLALGLLVAFFDYRSSGVRTATRQPTEVSHIPMSARAIAAMVAWMVLTSVMFNFLGDPLALQHFLIQLVVALVFGVLSAVVFRFIYRERTAAMRK</sequence>
<dbReference type="RefSeq" id="WP_128890117.1">
    <property type="nucleotide sequence ID" value="NZ_BMCX01000003.1"/>
</dbReference>
<dbReference type="EMBL" id="CP035299">
    <property type="protein sequence ID" value="QAU52703.1"/>
    <property type="molecule type" value="Genomic_DNA"/>
</dbReference>
<proteinExistence type="predicted"/>
<organism evidence="1 2">
    <name type="scientific">Corynebacterium pelargi</name>
    <dbReference type="NCBI Taxonomy" id="1471400"/>
    <lineage>
        <taxon>Bacteria</taxon>
        <taxon>Bacillati</taxon>
        <taxon>Actinomycetota</taxon>
        <taxon>Actinomycetes</taxon>
        <taxon>Mycobacteriales</taxon>
        <taxon>Corynebacteriaceae</taxon>
        <taxon>Corynebacterium</taxon>
    </lineage>
</organism>
<reference evidence="1 2" key="1">
    <citation type="submission" date="2019-01" db="EMBL/GenBank/DDBJ databases">
        <authorList>
            <person name="Ruckert C."/>
            <person name="Busche T."/>
            <person name="Kalinowski J."/>
        </authorList>
    </citation>
    <scope>NUCLEOTIDE SEQUENCE [LARGE SCALE GENOMIC DNA]</scope>
    <source>
        <strain evidence="1 2">136/3</strain>
    </source>
</reference>
<dbReference type="AlphaFoldDB" id="A0A410W9R6"/>
<dbReference type="OrthoDB" id="9842694at2"/>
<evidence type="ECO:0000313" key="1">
    <source>
        <dbReference type="EMBL" id="QAU52703.1"/>
    </source>
</evidence>
<name>A0A410W9R6_9CORY</name>